<dbReference type="EMBL" id="JADNRY010001435">
    <property type="protein sequence ID" value="KAF9016553.1"/>
    <property type="molecule type" value="Genomic_DNA"/>
</dbReference>
<gene>
    <name evidence="2" type="ORF">BDP27DRAFT_1412259</name>
</gene>
<dbReference type="Proteomes" id="UP000772434">
    <property type="component" value="Unassembled WGS sequence"/>
</dbReference>
<sequence length="446" mass="49931">MAAAAGDLAGLEELQDMRMPKVTKRKCELVDLPERLWDDEDKGEEGPRCVSRGTRGTRPCRTGALEGELAWTVGVGEGVNGEGVNGVGVFDGMADDQIPTSVAAAWGNAGNDEGKGIEWLPGSVKHRDCRSDGSWDYLRVLFHYDRRPLILVRGMFPNYILNALFATPVSSLKKSRRGIRLNQTEAAALIDLSFRNVFAMAKNLLQISNNTERISWDEGMYYQVFPACCTRFKWKGLLSMASFLSLYPILSVQNLEILMLRCMVPLPSIPDESIVFPFQTQTNMQAKRCRSHHCKEGPIVINKGKEAHYIKGYKQRRSSVQIGSHYHFIETNSHFRSIEPNRTVQGLTFPSGNSSPFRTGDTKKVTLCSFAGGKIISGGNGLATGIVDLGRTDEIISNLVQRDSVMSRNQEHWKLQRIQKLNEMCIYQCMDQLLEIGYDLEIRVVD</sequence>
<dbReference type="Pfam" id="PF00699">
    <property type="entry name" value="Urease_beta"/>
    <property type="match status" value="1"/>
</dbReference>
<name>A0A9P5TUA6_9AGAR</name>
<dbReference type="PANTHER" id="PTHR43440:SF1">
    <property type="entry name" value="UREASE"/>
    <property type="match status" value="1"/>
</dbReference>
<dbReference type="InterPro" id="IPR050112">
    <property type="entry name" value="Urease_alpha_subunit"/>
</dbReference>
<dbReference type="InterPro" id="IPR036461">
    <property type="entry name" value="Urease_betasu_sf"/>
</dbReference>
<dbReference type="GO" id="GO:0035550">
    <property type="term" value="C:urease complex"/>
    <property type="evidence" value="ECO:0007669"/>
    <property type="project" value="InterPro"/>
</dbReference>
<reference evidence="2" key="1">
    <citation type="submission" date="2020-11" db="EMBL/GenBank/DDBJ databases">
        <authorList>
            <consortium name="DOE Joint Genome Institute"/>
            <person name="Ahrendt S."/>
            <person name="Riley R."/>
            <person name="Andreopoulos W."/>
            <person name="Labutti K."/>
            <person name="Pangilinan J."/>
            <person name="Ruiz-Duenas F.J."/>
            <person name="Barrasa J.M."/>
            <person name="Sanchez-Garcia M."/>
            <person name="Camarero S."/>
            <person name="Miyauchi S."/>
            <person name="Serrano A."/>
            <person name="Linde D."/>
            <person name="Babiker R."/>
            <person name="Drula E."/>
            <person name="Ayuso-Fernandez I."/>
            <person name="Pacheco R."/>
            <person name="Padilla G."/>
            <person name="Ferreira P."/>
            <person name="Barriuso J."/>
            <person name="Kellner H."/>
            <person name="Castanera R."/>
            <person name="Alfaro M."/>
            <person name="Ramirez L."/>
            <person name="Pisabarro A.G."/>
            <person name="Kuo A."/>
            <person name="Tritt A."/>
            <person name="Lipzen A."/>
            <person name="He G."/>
            <person name="Yan M."/>
            <person name="Ng V."/>
            <person name="Cullen D."/>
            <person name="Martin F."/>
            <person name="Rosso M.-N."/>
            <person name="Henrissat B."/>
            <person name="Hibbett D."/>
            <person name="Martinez A.T."/>
            <person name="Grigoriev I.V."/>
        </authorList>
    </citation>
    <scope>NUCLEOTIDE SEQUENCE</scope>
    <source>
        <strain evidence="2">AH 40177</strain>
    </source>
</reference>
<protein>
    <submittedName>
        <fullName evidence="2">Uncharacterized protein</fullName>
    </submittedName>
</protein>
<keyword evidence="1" id="KW-0378">Hydrolase</keyword>
<organism evidence="2 3">
    <name type="scientific">Rhodocollybia butyracea</name>
    <dbReference type="NCBI Taxonomy" id="206335"/>
    <lineage>
        <taxon>Eukaryota</taxon>
        <taxon>Fungi</taxon>
        <taxon>Dikarya</taxon>
        <taxon>Basidiomycota</taxon>
        <taxon>Agaricomycotina</taxon>
        <taxon>Agaricomycetes</taxon>
        <taxon>Agaricomycetidae</taxon>
        <taxon>Agaricales</taxon>
        <taxon>Marasmiineae</taxon>
        <taxon>Omphalotaceae</taxon>
        <taxon>Rhodocollybia</taxon>
    </lineage>
</organism>
<evidence type="ECO:0000256" key="1">
    <source>
        <dbReference type="ARBA" id="ARBA00022801"/>
    </source>
</evidence>
<dbReference type="PANTHER" id="PTHR43440">
    <property type="entry name" value="UREASE"/>
    <property type="match status" value="1"/>
</dbReference>
<dbReference type="GO" id="GO:0016787">
    <property type="term" value="F:hydrolase activity"/>
    <property type="evidence" value="ECO:0007669"/>
    <property type="project" value="UniProtKB-KW"/>
</dbReference>
<evidence type="ECO:0000313" key="2">
    <source>
        <dbReference type="EMBL" id="KAF9016553.1"/>
    </source>
</evidence>
<proteinExistence type="predicted"/>
<dbReference type="Gene3D" id="2.10.150.10">
    <property type="entry name" value="Urease, beta subunit"/>
    <property type="match status" value="1"/>
</dbReference>
<dbReference type="GO" id="GO:0043419">
    <property type="term" value="P:urea catabolic process"/>
    <property type="evidence" value="ECO:0007669"/>
    <property type="project" value="InterPro"/>
</dbReference>
<dbReference type="InterPro" id="IPR002019">
    <property type="entry name" value="Urease_beta-like"/>
</dbReference>
<keyword evidence="3" id="KW-1185">Reference proteome</keyword>
<dbReference type="AlphaFoldDB" id="A0A9P5TUA6"/>
<accession>A0A9P5TUA6</accession>
<dbReference type="SUPFAM" id="SSF51278">
    <property type="entry name" value="Urease, beta-subunit"/>
    <property type="match status" value="1"/>
</dbReference>
<evidence type="ECO:0000313" key="3">
    <source>
        <dbReference type="Proteomes" id="UP000772434"/>
    </source>
</evidence>
<comment type="caution">
    <text evidence="2">The sequence shown here is derived from an EMBL/GenBank/DDBJ whole genome shotgun (WGS) entry which is preliminary data.</text>
</comment>